<gene>
    <name evidence="2" type="ORF">XBO1_2640010</name>
</gene>
<sequence>MIGFPPFKGKAWPKLTSIAVIVTNQNMSKDMEKGMTGILVIVAIPAVRFFSWNTLIKPANPALKSRLSISR</sequence>
<reference evidence="2" key="1">
    <citation type="submission" date="2013-07" db="EMBL/GenBank/DDBJ databases">
        <title>Sub-species coevolution in mutualistic symbiosis.</title>
        <authorList>
            <person name="Murfin K."/>
            <person name="Klassen J."/>
            <person name="Lee M."/>
            <person name="Forst S."/>
            <person name="Stock P."/>
            <person name="Goodrich-Blair H."/>
        </authorList>
    </citation>
    <scope>NUCLEOTIDE SEQUENCE [LARGE SCALE GENOMIC DNA]</scope>
    <source>
        <strain evidence="2">Oregonense</strain>
    </source>
</reference>
<dbReference type="Proteomes" id="UP000028483">
    <property type="component" value="Unassembled WGS sequence"/>
</dbReference>
<evidence type="ECO:0000256" key="1">
    <source>
        <dbReference type="SAM" id="Phobius"/>
    </source>
</evidence>
<proteinExistence type="predicted"/>
<keyword evidence="1" id="KW-0472">Membrane</keyword>
<dbReference type="HOGENOM" id="CLU_2775052_0_0_6"/>
<comment type="caution">
    <text evidence="2">The sequence shown here is derived from an EMBL/GenBank/DDBJ whole genome shotgun (WGS) entry which is preliminary data.</text>
</comment>
<evidence type="ECO:0000313" key="2">
    <source>
        <dbReference type="EMBL" id="CDH07313.1"/>
    </source>
</evidence>
<accession>A0A077P9F9</accession>
<dbReference type="AlphaFoldDB" id="A0A077P9F9"/>
<dbReference type="EMBL" id="CBSX010000184">
    <property type="protein sequence ID" value="CDH07313.1"/>
    <property type="molecule type" value="Genomic_DNA"/>
</dbReference>
<organism evidence="2">
    <name type="scientific">Xenorhabdus bovienii str. oregonense</name>
    <dbReference type="NCBI Taxonomy" id="1398202"/>
    <lineage>
        <taxon>Bacteria</taxon>
        <taxon>Pseudomonadati</taxon>
        <taxon>Pseudomonadota</taxon>
        <taxon>Gammaproteobacteria</taxon>
        <taxon>Enterobacterales</taxon>
        <taxon>Morganellaceae</taxon>
        <taxon>Xenorhabdus</taxon>
    </lineage>
</organism>
<name>A0A077P9F9_XENBV</name>
<protein>
    <submittedName>
        <fullName evidence="2">Transposase</fullName>
    </submittedName>
</protein>
<keyword evidence="1" id="KW-0812">Transmembrane</keyword>
<keyword evidence="1" id="KW-1133">Transmembrane helix</keyword>
<feature type="transmembrane region" description="Helical" evidence="1">
    <location>
        <begin position="35"/>
        <end position="56"/>
    </location>
</feature>